<dbReference type="InterPro" id="IPR015797">
    <property type="entry name" value="NUDIX_hydrolase-like_dom_sf"/>
</dbReference>
<dbReference type="EMBL" id="CP048000">
    <property type="protein sequence ID" value="QHQ63847.1"/>
    <property type="molecule type" value="Genomic_DNA"/>
</dbReference>
<dbReference type="RefSeq" id="WP_161840654.1">
    <property type="nucleotide sequence ID" value="NZ_CP048000.1"/>
</dbReference>
<dbReference type="Gene3D" id="3.90.79.10">
    <property type="entry name" value="Nucleoside Triphosphate Pyrophosphohydrolase"/>
    <property type="match status" value="1"/>
</dbReference>
<evidence type="ECO:0000259" key="2">
    <source>
        <dbReference type="Pfam" id="PF00293"/>
    </source>
</evidence>
<dbReference type="GO" id="GO:0016787">
    <property type="term" value="F:hydrolase activity"/>
    <property type="evidence" value="ECO:0007669"/>
    <property type="project" value="UniProtKB-KW"/>
</dbReference>
<dbReference type="AlphaFoldDB" id="A0A6P1TTW9"/>
<evidence type="ECO:0000313" key="3">
    <source>
        <dbReference type="EMBL" id="QHQ63847.1"/>
    </source>
</evidence>
<dbReference type="Pfam" id="PF00293">
    <property type="entry name" value="NUDIX"/>
    <property type="match status" value="1"/>
</dbReference>
<feature type="domain" description="Nudix hydrolase" evidence="2">
    <location>
        <begin position="9"/>
        <end position="51"/>
    </location>
</feature>
<sequence>MKINPCYYTVGGAVKIKETSEEAVIREVYEETGVNFEIDRLVFIQERFLNIPEKLRWFN</sequence>
<dbReference type="SUPFAM" id="SSF55811">
    <property type="entry name" value="Nudix"/>
    <property type="match status" value="1"/>
</dbReference>
<name>A0A6P1TTW9_9FIRM</name>
<dbReference type="InterPro" id="IPR020084">
    <property type="entry name" value="NUDIX_hydrolase_CS"/>
</dbReference>
<dbReference type="Proteomes" id="UP000464314">
    <property type="component" value="Chromosome"/>
</dbReference>
<proteinExistence type="predicted"/>
<dbReference type="PROSITE" id="PS00893">
    <property type="entry name" value="NUDIX_BOX"/>
    <property type="match status" value="1"/>
</dbReference>
<dbReference type="KEGG" id="anr:Ana3638_21095"/>
<protein>
    <submittedName>
        <fullName evidence="3">NUDIX domain-containing protein</fullName>
    </submittedName>
</protein>
<accession>A0A6P1TTW9</accession>
<evidence type="ECO:0000256" key="1">
    <source>
        <dbReference type="ARBA" id="ARBA00022801"/>
    </source>
</evidence>
<organism evidence="3 4">
    <name type="scientific">Anaerocolumna sedimenticola</name>
    <dbReference type="NCBI Taxonomy" id="2696063"/>
    <lineage>
        <taxon>Bacteria</taxon>
        <taxon>Bacillati</taxon>
        <taxon>Bacillota</taxon>
        <taxon>Clostridia</taxon>
        <taxon>Lachnospirales</taxon>
        <taxon>Lachnospiraceae</taxon>
        <taxon>Anaerocolumna</taxon>
    </lineage>
</organism>
<evidence type="ECO:0000313" key="4">
    <source>
        <dbReference type="Proteomes" id="UP000464314"/>
    </source>
</evidence>
<gene>
    <name evidence="3" type="ORF">Ana3638_21095</name>
</gene>
<dbReference type="InterPro" id="IPR000086">
    <property type="entry name" value="NUDIX_hydrolase_dom"/>
</dbReference>
<keyword evidence="1" id="KW-0378">Hydrolase</keyword>
<reference evidence="3 4" key="1">
    <citation type="submission" date="2020-01" db="EMBL/GenBank/DDBJ databases">
        <title>Genome analysis of Anaerocolumna sp. CBA3638.</title>
        <authorList>
            <person name="Kim J."/>
            <person name="Roh S.W."/>
        </authorList>
    </citation>
    <scope>NUCLEOTIDE SEQUENCE [LARGE SCALE GENOMIC DNA]</scope>
    <source>
        <strain evidence="3 4">CBA3638</strain>
    </source>
</reference>
<keyword evidence="4" id="KW-1185">Reference proteome</keyword>